<dbReference type="InterPro" id="IPR020892">
    <property type="entry name" value="Cyclophilin-type_PPIase_CS"/>
</dbReference>
<feature type="signal peptide" evidence="8">
    <location>
        <begin position="1"/>
        <end position="18"/>
    </location>
</feature>
<dbReference type="InterPro" id="IPR046357">
    <property type="entry name" value="PPIase_dom_sf"/>
</dbReference>
<dbReference type="SUPFAM" id="SSF54534">
    <property type="entry name" value="FKBP-like"/>
    <property type="match status" value="1"/>
</dbReference>
<organism evidence="11 12">
    <name type="scientific">Mesonia sediminis</name>
    <dbReference type="NCBI Taxonomy" id="1703946"/>
    <lineage>
        <taxon>Bacteria</taxon>
        <taxon>Pseudomonadati</taxon>
        <taxon>Bacteroidota</taxon>
        <taxon>Flavobacteriia</taxon>
        <taxon>Flavobacteriales</taxon>
        <taxon>Flavobacteriaceae</taxon>
        <taxon>Mesonia</taxon>
    </lineage>
</organism>
<dbReference type="InterPro" id="IPR029000">
    <property type="entry name" value="Cyclophilin-like_dom_sf"/>
</dbReference>
<protein>
    <recommendedName>
        <fullName evidence="3 6">peptidylprolyl isomerase</fullName>
        <ecNumber evidence="3 6">5.2.1.8</ecNumber>
    </recommendedName>
</protein>
<evidence type="ECO:0000256" key="6">
    <source>
        <dbReference type="PROSITE-ProRule" id="PRU00277"/>
    </source>
</evidence>
<dbReference type="PROSITE" id="PS50059">
    <property type="entry name" value="FKBP_PPIASE"/>
    <property type="match status" value="1"/>
</dbReference>
<evidence type="ECO:0000313" key="11">
    <source>
        <dbReference type="EMBL" id="MFD2697507.1"/>
    </source>
</evidence>
<proteinExistence type="inferred from homology"/>
<name>A0ABW5SFP7_9FLAO</name>
<dbReference type="PROSITE" id="PS00170">
    <property type="entry name" value="CSA_PPIASE_1"/>
    <property type="match status" value="1"/>
</dbReference>
<dbReference type="CDD" id="cd00317">
    <property type="entry name" value="cyclophilin"/>
    <property type="match status" value="1"/>
</dbReference>
<sequence length="359" mass="39611">MKLKSAFLCLFVALSLYACNEKYPDLNDGLYAEFVTNKGTFVSQLHFEKTPLTVANFVALAEGTHPQVDTSYANKKFYNGLKFHRIIDNFMIQGGDPEGTGAGGPGYKFPDEFDESLKHSKKGILSMANAGPGTNGSQFFITLKETPHLDNRHSVFGEIVLGQEVVDSIGKVETTKPGDKPVNPVIIQEVNIIRKGKAAKSFDAVEKFDSAMKDVIEQQKIEAAKAEERKAEMKKKIDEELNSMADGYEKTDSGLWYKIIKKGNGTKKPKAGQMVKVHYTGMLTDGTKFDSSYDRNQPIEFPVGTGKVIPGWDEGIMLLNEGDQAKLMIPPYLGYGERGIGPIPPNSILIFDVELVEIN</sequence>
<keyword evidence="7" id="KW-0175">Coiled coil</keyword>
<keyword evidence="4 6" id="KW-0697">Rotamase</keyword>
<dbReference type="EMBL" id="JBHULZ010000026">
    <property type="protein sequence ID" value="MFD2697507.1"/>
    <property type="molecule type" value="Genomic_DNA"/>
</dbReference>
<feature type="domain" description="PPIase FKBP-type" evidence="9">
    <location>
        <begin position="272"/>
        <end position="359"/>
    </location>
</feature>
<dbReference type="Gene3D" id="2.40.100.10">
    <property type="entry name" value="Cyclophilin-like"/>
    <property type="match status" value="1"/>
</dbReference>
<feature type="coiled-coil region" evidence="7">
    <location>
        <begin position="216"/>
        <end position="243"/>
    </location>
</feature>
<accession>A0ABW5SFP7</accession>
<keyword evidence="5 6" id="KW-0413">Isomerase</keyword>
<feature type="domain" description="PPIase cyclophilin-type" evidence="10">
    <location>
        <begin position="39"/>
        <end position="192"/>
    </location>
</feature>
<keyword evidence="12" id="KW-1185">Reference proteome</keyword>
<dbReference type="GO" id="GO:0016853">
    <property type="term" value="F:isomerase activity"/>
    <property type="evidence" value="ECO:0007669"/>
    <property type="project" value="UniProtKB-KW"/>
</dbReference>
<dbReference type="EC" id="5.2.1.8" evidence="3 6"/>
<evidence type="ECO:0000256" key="2">
    <source>
        <dbReference type="ARBA" id="ARBA00007365"/>
    </source>
</evidence>
<dbReference type="Proteomes" id="UP001597357">
    <property type="component" value="Unassembled WGS sequence"/>
</dbReference>
<comment type="caution">
    <text evidence="11">The sequence shown here is derived from an EMBL/GenBank/DDBJ whole genome shotgun (WGS) entry which is preliminary data.</text>
</comment>
<evidence type="ECO:0000256" key="7">
    <source>
        <dbReference type="SAM" id="Coils"/>
    </source>
</evidence>
<dbReference type="Pfam" id="PF00160">
    <property type="entry name" value="Pro_isomerase"/>
    <property type="match status" value="1"/>
</dbReference>
<evidence type="ECO:0000259" key="9">
    <source>
        <dbReference type="PROSITE" id="PS50059"/>
    </source>
</evidence>
<comment type="catalytic activity">
    <reaction evidence="1 6">
        <text>[protein]-peptidylproline (omega=180) = [protein]-peptidylproline (omega=0)</text>
        <dbReference type="Rhea" id="RHEA:16237"/>
        <dbReference type="Rhea" id="RHEA-COMP:10747"/>
        <dbReference type="Rhea" id="RHEA-COMP:10748"/>
        <dbReference type="ChEBI" id="CHEBI:83833"/>
        <dbReference type="ChEBI" id="CHEBI:83834"/>
        <dbReference type="EC" id="5.2.1.8"/>
    </reaction>
</comment>
<dbReference type="Gene3D" id="3.10.50.40">
    <property type="match status" value="1"/>
</dbReference>
<feature type="chain" id="PRO_5045733612" description="peptidylprolyl isomerase" evidence="8">
    <location>
        <begin position="19"/>
        <end position="359"/>
    </location>
</feature>
<comment type="similarity">
    <text evidence="2">Belongs to the cyclophilin-type PPIase family.</text>
</comment>
<reference evidence="12" key="1">
    <citation type="journal article" date="2019" name="Int. J. Syst. Evol. Microbiol.">
        <title>The Global Catalogue of Microorganisms (GCM) 10K type strain sequencing project: providing services to taxonomists for standard genome sequencing and annotation.</title>
        <authorList>
            <consortium name="The Broad Institute Genomics Platform"/>
            <consortium name="The Broad Institute Genome Sequencing Center for Infectious Disease"/>
            <person name="Wu L."/>
            <person name="Ma J."/>
        </authorList>
    </citation>
    <scope>NUCLEOTIDE SEQUENCE [LARGE SCALE GENOMIC DNA]</scope>
    <source>
        <strain evidence="12">KCTC 42255</strain>
    </source>
</reference>
<evidence type="ECO:0000256" key="8">
    <source>
        <dbReference type="SAM" id="SignalP"/>
    </source>
</evidence>
<dbReference type="PANTHER" id="PTHR45625:SF4">
    <property type="entry name" value="PEPTIDYLPROLYL ISOMERASE DOMAIN AND WD REPEAT-CONTAINING PROTEIN 1"/>
    <property type="match status" value="1"/>
</dbReference>
<dbReference type="PROSITE" id="PS50072">
    <property type="entry name" value="CSA_PPIASE_2"/>
    <property type="match status" value="1"/>
</dbReference>
<dbReference type="RefSeq" id="WP_379045504.1">
    <property type="nucleotide sequence ID" value="NZ_JBHULZ010000026.1"/>
</dbReference>
<dbReference type="InterPro" id="IPR001179">
    <property type="entry name" value="PPIase_FKBP_dom"/>
</dbReference>
<dbReference type="InterPro" id="IPR002130">
    <property type="entry name" value="Cyclophilin-type_PPIase_dom"/>
</dbReference>
<dbReference type="PANTHER" id="PTHR45625">
    <property type="entry name" value="PEPTIDYL-PROLYL CIS-TRANS ISOMERASE-RELATED"/>
    <property type="match status" value="1"/>
</dbReference>
<dbReference type="Pfam" id="PF00254">
    <property type="entry name" value="FKBP_C"/>
    <property type="match status" value="1"/>
</dbReference>
<evidence type="ECO:0000313" key="12">
    <source>
        <dbReference type="Proteomes" id="UP001597357"/>
    </source>
</evidence>
<evidence type="ECO:0000256" key="1">
    <source>
        <dbReference type="ARBA" id="ARBA00000971"/>
    </source>
</evidence>
<gene>
    <name evidence="11" type="ORF">ACFSQ0_05850</name>
</gene>
<dbReference type="SUPFAM" id="SSF50891">
    <property type="entry name" value="Cyclophilin-like"/>
    <property type="match status" value="1"/>
</dbReference>
<keyword evidence="8" id="KW-0732">Signal</keyword>
<dbReference type="InterPro" id="IPR044666">
    <property type="entry name" value="Cyclophilin_A-like"/>
</dbReference>
<dbReference type="PROSITE" id="PS51257">
    <property type="entry name" value="PROKAR_LIPOPROTEIN"/>
    <property type="match status" value="1"/>
</dbReference>
<evidence type="ECO:0000256" key="5">
    <source>
        <dbReference type="ARBA" id="ARBA00023235"/>
    </source>
</evidence>
<evidence type="ECO:0000256" key="3">
    <source>
        <dbReference type="ARBA" id="ARBA00013194"/>
    </source>
</evidence>
<evidence type="ECO:0000259" key="10">
    <source>
        <dbReference type="PROSITE" id="PS50072"/>
    </source>
</evidence>
<evidence type="ECO:0000256" key="4">
    <source>
        <dbReference type="ARBA" id="ARBA00023110"/>
    </source>
</evidence>
<dbReference type="PRINTS" id="PR00153">
    <property type="entry name" value="CSAPPISMRASE"/>
</dbReference>